<keyword evidence="2" id="KW-0813">Transport</keyword>
<dbReference type="PROSITE" id="PS00211">
    <property type="entry name" value="ABC_TRANSPORTER_1"/>
    <property type="match status" value="1"/>
</dbReference>
<dbReference type="Proteomes" id="UP000587070">
    <property type="component" value="Unassembled WGS sequence"/>
</dbReference>
<reference evidence="7 8" key="1">
    <citation type="submission" date="2020-08" db="EMBL/GenBank/DDBJ databases">
        <title>Genome sequencing of Purple Non-Sulfur Bacteria from various extreme environments.</title>
        <authorList>
            <person name="Mayer M."/>
        </authorList>
    </citation>
    <scope>NUCLEOTIDE SEQUENCE [LARGE SCALE GENOMIC DNA]</scope>
    <source>
        <strain evidence="7 8">2761</strain>
    </source>
</reference>
<name>A0A840G2H9_RHOTE</name>
<protein>
    <submittedName>
        <fullName evidence="7">NitT/TauT family transport system ATP-binding protein</fullName>
    </submittedName>
</protein>
<dbReference type="PROSITE" id="PS50893">
    <property type="entry name" value="ABC_TRANSPORTER_2"/>
    <property type="match status" value="1"/>
</dbReference>
<feature type="domain" description="ABC transporter" evidence="6">
    <location>
        <begin position="8"/>
        <end position="247"/>
    </location>
</feature>
<dbReference type="PANTHER" id="PTHR42788:SF19">
    <property type="entry name" value="ALIPHATIC SULFONATES IMPORT ATP-BINDING PROTEIN SSUB 2"/>
    <property type="match status" value="1"/>
</dbReference>
<dbReference type="SMART" id="SM00382">
    <property type="entry name" value="AAA"/>
    <property type="match status" value="1"/>
</dbReference>
<comment type="caution">
    <text evidence="7">The sequence shown here is derived from an EMBL/GenBank/DDBJ whole genome shotgun (WGS) entry which is preliminary data.</text>
</comment>
<evidence type="ECO:0000313" key="8">
    <source>
        <dbReference type="Proteomes" id="UP000587070"/>
    </source>
</evidence>
<dbReference type="Pfam" id="PF00005">
    <property type="entry name" value="ABC_tran"/>
    <property type="match status" value="1"/>
</dbReference>
<evidence type="ECO:0000256" key="3">
    <source>
        <dbReference type="ARBA" id="ARBA00022475"/>
    </source>
</evidence>
<dbReference type="OrthoDB" id="9783039at2"/>
<dbReference type="GO" id="GO:0016887">
    <property type="term" value="F:ATP hydrolysis activity"/>
    <property type="evidence" value="ECO:0007669"/>
    <property type="project" value="InterPro"/>
</dbReference>
<dbReference type="RefSeq" id="WP_153114777.1">
    <property type="nucleotide sequence ID" value="NZ_JACIGE010000012.1"/>
</dbReference>
<dbReference type="InterPro" id="IPR003439">
    <property type="entry name" value="ABC_transporter-like_ATP-bd"/>
</dbReference>
<dbReference type="EMBL" id="JACIGE010000012">
    <property type="protein sequence ID" value="MBB4248597.1"/>
    <property type="molecule type" value="Genomic_DNA"/>
</dbReference>
<dbReference type="InterPro" id="IPR027417">
    <property type="entry name" value="P-loop_NTPase"/>
</dbReference>
<evidence type="ECO:0000256" key="2">
    <source>
        <dbReference type="ARBA" id="ARBA00022448"/>
    </source>
</evidence>
<evidence type="ECO:0000313" key="7">
    <source>
        <dbReference type="EMBL" id="MBB4248597.1"/>
    </source>
</evidence>
<sequence>MSSTGPLLAARGLAFAYGRQPVFATVDLTIARREIVCLIGASGCGKSTLLRVLAGLAEPSAGDVVVDGADDPGGQRMPSGQSRAAKASVVFQSPALLPWLTVAENAGFGLDFACRPPAAKALRAERVARSLAQVGLAEHADKKPLALSGGMAQRVALARALARAPEIIYLDEPFSALDAITRESMQDLLLELAQHHQSAALLVTHDIDEALRIGDRVLLLARPQAEQPARIVGEWRPGGAAPRKHRSSALNAMREEILNTLSDPSATWYPAL</sequence>
<evidence type="ECO:0000259" key="6">
    <source>
        <dbReference type="PROSITE" id="PS50893"/>
    </source>
</evidence>
<organism evidence="7 8">
    <name type="scientific">Rhodocyclus tenuis</name>
    <name type="common">Rhodospirillum tenue</name>
    <dbReference type="NCBI Taxonomy" id="1066"/>
    <lineage>
        <taxon>Bacteria</taxon>
        <taxon>Pseudomonadati</taxon>
        <taxon>Pseudomonadota</taxon>
        <taxon>Betaproteobacteria</taxon>
        <taxon>Rhodocyclales</taxon>
        <taxon>Rhodocyclaceae</taxon>
        <taxon>Rhodocyclus</taxon>
    </lineage>
</organism>
<dbReference type="GO" id="GO:0005524">
    <property type="term" value="F:ATP binding"/>
    <property type="evidence" value="ECO:0007669"/>
    <property type="project" value="UniProtKB-KW"/>
</dbReference>
<gene>
    <name evidence="7" type="ORF">GGD90_002996</name>
</gene>
<keyword evidence="3" id="KW-0472">Membrane</keyword>
<accession>A0A840G2H9</accession>
<keyword evidence="8" id="KW-1185">Reference proteome</keyword>
<dbReference type="InterPro" id="IPR017871">
    <property type="entry name" value="ABC_transporter-like_CS"/>
</dbReference>
<evidence type="ECO:0000256" key="4">
    <source>
        <dbReference type="ARBA" id="ARBA00022741"/>
    </source>
</evidence>
<dbReference type="InterPro" id="IPR003593">
    <property type="entry name" value="AAA+_ATPase"/>
</dbReference>
<keyword evidence="4" id="KW-0547">Nucleotide-binding</keyword>
<dbReference type="PANTHER" id="PTHR42788">
    <property type="entry name" value="TAURINE IMPORT ATP-BINDING PROTEIN-RELATED"/>
    <property type="match status" value="1"/>
</dbReference>
<dbReference type="AlphaFoldDB" id="A0A840G2H9"/>
<evidence type="ECO:0000256" key="1">
    <source>
        <dbReference type="ARBA" id="ARBA00005417"/>
    </source>
</evidence>
<keyword evidence="3" id="KW-1003">Cell membrane</keyword>
<dbReference type="InterPro" id="IPR050166">
    <property type="entry name" value="ABC_transporter_ATP-bind"/>
</dbReference>
<comment type="similarity">
    <text evidence="1">Belongs to the ABC transporter superfamily.</text>
</comment>
<proteinExistence type="inferred from homology"/>
<dbReference type="Gene3D" id="3.40.50.300">
    <property type="entry name" value="P-loop containing nucleotide triphosphate hydrolases"/>
    <property type="match status" value="1"/>
</dbReference>
<keyword evidence="5 7" id="KW-0067">ATP-binding</keyword>
<dbReference type="SUPFAM" id="SSF52540">
    <property type="entry name" value="P-loop containing nucleoside triphosphate hydrolases"/>
    <property type="match status" value="1"/>
</dbReference>
<evidence type="ECO:0000256" key="5">
    <source>
        <dbReference type="ARBA" id="ARBA00022840"/>
    </source>
</evidence>